<evidence type="ECO:0000313" key="2">
    <source>
        <dbReference type="Proteomes" id="UP000422989"/>
    </source>
</evidence>
<sequence>MGAVATALVPLMTIRAQRRDAATEQRRSDTLGLLDALIRLLKARSIGDWQGAMHTHSEAVVALERLMLSAPRRDVEYLQSVTQFALESINDRTHPLMSAAGVEAMSQVLRRWCRGELNGVRIADAYGPALEAQLDLHERDPKQTTAD</sequence>
<name>A0A6I6E914_9MICO</name>
<dbReference type="EMBL" id="CP032550">
    <property type="protein sequence ID" value="QGU27678.1"/>
    <property type="molecule type" value="Genomic_DNA"/>
</dbReference>
<dbReference type="AlphaFoldDB" id="A0A6I6E914"/>
<organism evidence="1 2">
    <name type="scientific">Microbacterium oryzae</name>
    <dbReference type="NCBI Taxonomy" id="743009"/>
    <lineage>
        <taxon>Bacteria</taxon>
        <taxon>Bacillati</taxon>
        <taxon>Actinomycetota</taxon>
        <taxon>Actinomycetes</taxon>
        <taxon>Micrococcales</taxon>
        <taxon>Microbacteriaceae</taxon>
        <taxon>Microbacterium</taxon>
    </lineage>
</organism>
<accession>A0A6I6E914</accession>
<dbReference type="KEGG" id="moj:D7D94_08345"/>
<gene>
    <name evidence="1" type="ORF">D7D94_08345</name>
</gene>
<protein>
    <submittedName>
        <fullName evidence="1">Uncharacterized protein</fullName>
    </submittedName>
</protein>
<dbReference type="Proteomes" id="UP000422989">
    <property type="component" value="Chromosome"/>
</dbReference>
<reference evidence="1 2" key="1">
    <citation type="submission" date="2018-09" db="EMBL/GenBank/DDBJ databases">
        <title>Whole genome sequencing of Microbacterium oryzae strain MB-10T.</title>
        <authorList>
            <person name="Das S.K."/>
        </authorList>
    </citation>
    <scope>NUCLEOTIDE SEQUENCE [LARGE SCALE GENOMIC DNA]</scope>
    <source>
        <strain evidence="1 2">MB-10</strain>
    </source>
</reference>
<keyword evidence="2" id="KW-1185">Reference proteome</keyword>
<proteinExistence type="predicted"/>
<evidence type="ECO:0000313" key="1">
    <source>
        <dbReference type="EMBL" id="QGU27678.1"/>
    </source>
</evidence>